<dbReference type="InterPro" id="IPR014001">
    <property type="entry name" value="Helicase_ATP-bd"/>
</dbReference>
<dbReference type="PhylomeDB" id="Q5TMS7"/>
<feature type="region of interest" description="Disordered" evidence="16">
    <location>
        <begin position="485"/>
        <end position="515"/>
    </location>
</feature>
<dbReference type="InterPro" id="IPR038718">
    <property type="entry name" value="SNF2-like_sf"/>
</dbReference>
<reference evidence="19" key="1">
    <citation type="journal article" date="2002" name="Science">
        <title>The genome sequence of the malaria mosquito Anopheles gambiae.</title>
        <authorList>
            <person name="Holt R.A."/>
            <person name="Subramanian G.M."/>
            <person name="Halpern A."/>
            <person name="Sutton G.G."/>
            <person name="Charlab R."/>
            <person name="Nusskern D.R."/>
            <person name="Wincker P."/>
            <person name="Clark A.G."/>
            <person name="Ribeiro J.M."/>
            <person name="Wides R."/>
            <person name="Salzberg S.L."/>
            <person name="Loftus B."/>
            <person name="Yandell M."/>
            <person name="Majoros W.H."/>
            <person name="Rusch D.B."/>
            <person name="Lai Z."/>
            <person name="Kraft C.L."/>
            <person name="Abril J.F."/>
            <person name="Anthouard V."/>
            <person name="Arensburger P."/>
            <person name="Atkinson P.W."/>
            <person name="Baden H."/>
            <person name="de Berardinis V."/>
            <person name="Baldwin D."/>
            <person name="Benes V."/>
            <person name="Biedler J."/>
            <person name="Blass C."/>
            <person name="Bolanos R."/>
            <person name="Boscus D."/>
            <person name="Barnstead M."/>
            <person name="Cai S."/>
            <person name="Center A."/>
            <person name="Chaturverdi K."/>
            <person name="Christophides G.K."/>
            <person name="Chrystal M.A."/>
            <person name="Clamp M."/>
            <person name="Cravchik A."/>
            <person name="Curwen V."/>
            <person name="Dana A."/>
            <person name="Delcher A."/>
            <person name="Dew I."/>
            <person name="Evans C.A."/>
            <person name="Flanigan M."/>
            <person name="Grundschober-Freimoser A."/>
            <person name="Friedli L."/>
            <person name="Gu Z."/>
            <person name="Guan P."/>
            <person name="Guigo R."/>
            <person name="Hillenmeyer M.E."/>
            <person name="Hladun S.L."/>
            <person name="Hogan J.R."/>
            <person name="Hong Y.S."/>
            <person name="Hoover J."/>
            <person name="Jaillon O."/>
            <person name="Ke Z."/>
            <person name="Kodira C."/>
            <person name="Kokoza E."/>
            <person name="Koutsos A."/>
            <person name="Letunic I."/>
            <person name="Levitsky A."/>
            <person name="Liang Y."/>
            <person name="Lin J.J."/>
            <person name="Lobo N.F."/>
            <person name="Lopez J.R."/>
            <person name="Malek J.A."/>
            <person name="McIntosh T.C."/>
            <person name="Meister S."/>
            <person name="Miller J."/>
            <person name="Mobarry C."/>
            <person name="Mongin E."/>
            <person name="Murphy S.D."/>
            <person name="O'Brochta D.A."/>
            <person name="Pfannkoch C."/>
            <person name="Qi R."/>
            <person name="Regier M.A."/>
            <person name="Remington K."/>
            <person name="Shao H."/>
            <person name="Sharakhova M.V."/>
            <person name="Sitter C.D."/>
            <person name="Shetty J."/>
            <person name="Smith T.J."/>
            <person name="Strong R."/>
            <person name="Sun J."/>
            <person name="Thomasova D."/>
            <person name="Ton L.Q."/>
            <person name="Topalis P."/>
            <person name="Tu Z."/>
            <person name="Unger M.F."/>
            <person name="Walenz B."/>
            <person name="Wang A."/>
            <person name="Wang J."/>
            <person name="Wang M."/>
            <person name="Wang X."/>
            <person name="Woodford K.J."/>
            <person name="Wortman J.R."/>
            <person name="Wu M."/>
            <person name="Yao A."/>
            <person name="Zdobnov E.M."/>
            <person name="Zhang H."/>
            <person name="Zhao Q."/>
            <person name="Zhao S."/>
            <person name="Zhu S.C."/>
            <person name="Zhimulev I."/>
            <person name="Coluzzi M."/>
            <person name="della Torre A."/>
            <person name="Roth C.W."/>
            <person name="Louis C."/>
            <person name="Kalush F."/>
            <person name="Mural R.J."/>
            <person name="Myers E.W."/>
            <person name="Adams M.D."/>
            <person name="Smith H.O."/>
            <person name="Broder S."/>
            <person name="Gardner M.J."/>
            <person name="Fraser C.M."/>
            <person name="Birney E."/>
            <person name="Bork P."/>
            <person name="Brey P.T."/>
            <person name="Venter J.C."/>
            <person name="Weissenbach J."/>
            <person name="Kafatos F.C."/>
            <person name="Collins F.H."/>
            <person name="Hoffman S.L."/>
        </authorList>
    </citation>
    <scope>NUCLEOTIDE SEQUENCE [LARGE SCALE GENOMIC DNA]</scope>
    <source>
        <strain evidence="19">PEST</strain>
    </source>
</reference>
<evidence type="ECO:0000313" key="19">
    <source>
        <dbReference type="EMBL" id="EAL38818.3"/>
    </source>
</evidence>
<proteinExistence type="inferred from homology"/>
<evidence type="ECO:0000256" key="2">
    <source>
        <dbReference type="ARBA" id="ARBA00007025"/>
    </source>
</evidence>
<keyword evidence="8" id="KW-0067">ATP-binding</keyword>
<keyword evidence="12" id="KW-0539">Nucleus</keyword>
<comment type="subcellular location">
    <subcellularLocation>
        <location evidence="1">Nucleus</location>
    </subcellularLocation>
</comment>
<evidence type="ECO:0000259" key="17">
    <source>
        <dbReference type="PROSITE" id="PS51192"/>
    </source>
</evidence>
<dbReference type="SMART" id="SM00487">
    <property type="entry name" value="DEXDc"/>
    <property type="match status" value="1"/>
</dbReference>
<dbReference type="InterPro" id="IPR001650">
    <property type="entry name" value="Helicase_C-like"/>
</dbReference>
<dbReference type="InterPro" id="IPR000330">
    <property type="entry name" value="SNF2_N"/>
</dbReference>
<dbReference type="GO" id="GO:0005634">
    <property type="term" value="C:nucleus"/>
    <property type="evidence" value="ECO:0007669"/>
    <property type="project" value="UniProtKB-SubCell"/>
</dbReference>
<dbReference type="GO" id="GO:0005737">
    <property type="term" value="C:cytoplasm"/>
    <property type="evidence" value="ECO:0007669"/>
    <property type="project" value="UniProtKB-ARBA"/>
</dbReference>
<evidence type="ECO:0000256" key="10">
    <source>
        <dbReference type="ARBA" id="ARBA00023125"/>
    </source>
</evidence>
<dbReference type="PaxDb" id="7165-AGAP011966-PA"/>
<evidence type="ECO:0000256" key="4">
    <source>
        <dbReference type="ARBA" id="ARBA00022553"/>
    </source>
</evidence>
<keyword evidence="6" id="KW-0378">Hydrolase</keyword>
<dbReference type="GO" id="GO:0004386">
    <property type="term" value="F:helicase activity"/>
    <property type="evidence" value="ECO:0007669"/>
    <property type="project" value="UniProtKB-KW"/>
</dbReference>
<dbReference type="GO" id="GO:0003677">
    <property type="term" value="F:DNA binding"/>
    <property type="evidence" value="ECO:0007669"/>
    <property type="project" value="UniProtKB-KW"/>
</dbReference>
<reference evidence="19" key="2">
    <citation type="submission" date="2002-03" db="EMBL/GenBank/DDBJ databases">
        <authorList>
            <consortium name="The Anopheles Genome Sequencing Consortium"/>
        </authorList>
    </citation>
    <scope>NUCLEOTIDE SEQUENCE</scope>
    <source>
        <strain evidence="19">PEST</strain>
    </source>
</reference>
<evidence type="ECO:0000256" key="3">
    <source>
        <dbReference type="ARBA" id="ARBA00022472"/>
    </source>
</evidence>
<keyword evidence="11" id="KW-0804">Transcription</keyword>
<dbReference type="Gene3D" id="3.40.50.10810">
    <property type="entry name" value="Tandem AAA-ATPase domain"/>
    <property type="match status" value="1"/>
</dbReference>
<dbReference type="HOGENOM" id="CLU_000315_2_9_1"/>
<evidence type="ECO:0000256" key="9">
    <source>
        <dbReference type="ARBA" id="ARBA00023015"/>
    </source>
</evidence>
<evidence type="ECO:0000256" key="14">
    <source>
        <dbReference type="ARBA" id="ARBA00079067"/>
    </source>
</evidence>
<feature type="domain" description="Helicase C-terminal" evidence="18">
    <location>
        <begin position="912"/>
        <end position="1077"/>
    </location>
</feature>
<keyword evidence="5" id="KW-0547">Nucleotide-binding</keyword>
<evidence type="ECO:0000256" key="11">
    <source>
        <dbReference type="ARBA" id="ARBA00023163"/>
    </source>
</evidence>
<keyword evidence="9" id="KW-0805">Transcription regulation</keyword>
<dbReference type="FunFam" id="3.40.50.10810:FF:000043">
    <property type="entry name" value="Transcription termination factor 2"/>
    <property type="match status" value="1"/>
</dbReference>
<feature type="domain" description="Helicase ATP-binding" evidence="17">
    <location>
        <begin position="450"/>
        <end position="655"/>
    </location>
</feature>
<dbReference type="CDD" id="cd18793">
    <property type="entry name" value="SF2_C_SNF"/>
    <property type="match status" value="1"/>
</dbReference>
<sequence>MNSSAASSPNSSSVVSSEEEEEEESVVRQMKKRQSVRMSLHPIHAESESSDEDEAKEEGQDESNDVSAAAGKLLLTSDDEDGEEEVERRAYSPATRMSIHGIAPAETTEDEDTPTGGGSDGGSDDDEEIIAVPRKQRKNLIISDDEEEEDRKRSRNNMSFNADGTPRPNPKRRNLSTTSPLEQEEQESVNTKLSSSLKSDEMERSSEQVDEREQSRGELSFIGGRHSISMRASIGEKLSSTHIGEMDPLGPMANTRPQALVQPTITSFVRSQDTAQQRQRVSQSEYDAKVRRMAELKSQVVMIDNVMRNSAKLPDKGAGLVRRLAEVKSQIFELSKDIEMTRATPSKGIKKTIQRNFDENISGGDTKPRPADHISWDTIKRATDDIQPRHTGKQGIATFENQKLLTMDRLETLHKSIETCPSEDTLADPPKLLKIELMDHQRHALAWMLWRETQKPRGGILADDMGLGKTLSMISLVLKSAELDPDGEQLERASESEDDEGDEENHNPNGGWKSKGRKDYYAGGTLIVCPASLMRQWEGEITNRVKRNSLAVCVHHGTQRESKPRHLAKYDVVITTYNLVSRESRAGTARGASGVYGVNWERIILDEAHVIRNHKSAMSEACCGLKGRYRWLLTGTPIQNKEMDVYALMKFLRCTPFNDLVHWKRWIDNKTAGGAMRLNTIMKSIMLRRTKKQLQERGALTSLPSKTIEIIEVQLEKDEMNVYQKVLMYSKHLFAQFLHQRAEKEHAINYGFGGARPTFSQRAHGGANQAFDKVHQKLKSMHAAKDGSEVKQHQILVLLLRLRQVCCHPGLIYEMLSDDDQSNLDMTGGGEEEGSFGAEVDLLGALNKLKLSDVLADHEAKVAANGGADGSKQELSLNLSDQFDRPEAMAKAASKVMLKSNPIFRIERPSSKIEKTMQLLEEKIFHTDDKAIIVSQWTSMLDILATHLSERNVPFVSLTGKVQVKFRNDIVLDFNKPSGKSKVMLLSLTAGGVGLNLVGANHLLLLDPHWNPQLEAQAQDRVYRVGQTKPVYIWKFMCAETVEQKIHALQEHKLGIADGVLTGTVNKGSKLTIDDLKSLFGL</sequence>
<feature type="region of interest" description="Disordered" evidence="16">
    <location>
        <begin position="1"/>
        <end position="220"/>
    </location>
</feature>
<comment type="similarity">
    <text evidence="2">Belongs to the SNF2/RAD54 helicase family.</text>
</comment>
<dbReference type="STRING" id="7165.Q5TMS7"/>
<evidence type="ECO:0000256" key="13">
    <source>
        <dbReference type="ARBA" id="ARBA00070113"/>
    </source>
</evidence>
<dbReference type="EMBL" id="AAAB01008986">
    <property type="protein sequence ID" value="EAL38818.3"/>
    <property type="molecule type" value="Genomic_DNA"/>
</dbReference>
<dbReference type="PROSITE" id="PS51194">
    <property type="entry name" value="HELICASE_CTER"/>
    <property type="match status" value="1"/>
</dbReference>
<dbReference type="VEuPathDB" id="VectorBase:AGAP011966"/>
<evidence type="ECO:0000256" key="5">
    <source>
        <dbReference type="ARBA" id="ARBA00022741"/>
    </source>
</evidence>
<dbReference type="Gene3D" id="3.40.50.300">
    <property type="entry name" value="P-loop containing nucleotide triphosphate hydrolases"/>
    <property type="match status" value="1"/>
</dbReference>
<reference evidence="19" key="5">
    <citation type="submission" date="2011-05" db="EMBL/GenBank/DDBJ databases">
        <authorList>
            <consortium name="VectorBase"/>
        </authorList>
    </citation>
    <scope>NUCLEOTIDE SEQUENCE</scope>
    <source>
        <strain evidence="19">PEST</strain>
    </source>
</reference>
<dbReference type="Pfam" id="PF00271">
    <property type="entry name" value="Helicase_C"/>
    <property type="match status" value="1"/>
</dbReference>
<evidence type="ECO:0000256" key="12">
    <source>
        <dbReference type="ARBA" id="ARBA00023242"/>
    </source>
</evidence>
<dbReference type="InterPro" id="IPR049730">
    <property type="entry name" value="SNF2/RAD54-like_C"/>
</dbReference>
<organism evidence="19">
    <name type="scientific">Anopheles gambiae</name>
    <name type="common">African malaria mosquito</name>
    <dbReference type="NCBI Taxonomy" id="7165"/>
    <lineage>
        <taxon>Eukaryota</taxon>
        <taxon>Metazoa</taxon>
        <taxon>Ecdysozoa</taxon>
        <taxon>Arthropoda</taxon>
        <taxon>Hexapoda</taxon>
        <taxon>Insecta</taxon>
        <taxon>Pterygota</taxon>
        <taxon>Neoptera</taxon>
        <taxon>Endopterygota</taxon>
        <taxon>Diptera</taxon>
        <taxon>Nematocera</taxon>
        <taxon>Culicoidea</taxon>
        <taxon>Culicidae</taxon>
        <taxon>Anophelinae</taxon>
        <taxon>Anopheles</taxon>
    </lineage>
</organism>
<dbReference type="PROSITE" id="PS51192">
    <property type="entry name" value="HELICASE_ATP_BIND_1"/>
    <property type="match status" value="1"/>
</dbReference>
<dbReference type="GO" id="GO:0006353">
    <property type="term" value="P:DNA-templated transcription termination"/>
    <property type="evidence" value="ECO:0007669"/>
    <property type="project" value="UniProtKB-KW"/>
</dbReference>
<keyword evidence="4" id="KW-0597">Phosphoprotein</keyword>
<name>Q5TMS7_ANOGA</name>
<dbReference type="SMART" id="SM00490">
    <property type="entry name" value="HELICc"/>
    <property type="match status" value="1"/>
</dbReference>
<dbReference type="PANTHER" id="PTHR45626:SF50">
    <property type="entry name" value="TRANSCRIPTION TERMINATION FACTOR 2"/>
    <property type="match status" value="1"/>
</dbReference>
<keyword evidence="10" id="KW-0238">DNA-binding</keyword>
<dbReference type="GO" id="GO:0016787">
    <property type="term" value="F:hydrolase activity"/>
    <property type="evidence" value="ECO:0007669"/>
    <property type="project" value="UniProtKB-KW"/>
</dbReference>
<dbReference type="eggNOG" id="KOG4439">
    <property type="taxonomic scope" value="Eukaryota"/>
</dbReference>
<dbReference type="OMA" id="LRQWENE"/>
<feature type="compositionally biased region" description="Acidic residues" evidence="16">
    <location>
        <begin position="48"/>
        <end position="64"/>
    </location>
</feature>
<keyword evidence="3" id="KW-0806">Transcription termination</keyword>
<keyword evidence="7" id="KW-0347">Helicase</keyword>
<evidence type="ECO:0000256" key="7">
    <source>
        <dbReference type="ARBA" id="ARBA00022806"/>
    </source>
</evidence>
<dbReference type="GO" id="GO:0008094">
    <property type="term" value="F:ATP-dependent activity, acting on DNA"/>
    <property type="evidence" value="ECO:0007669"/>
    <property type="project" value="UniProtKB-ARBA"/>
</dbReference>
<dbReference type="Pfam" id="PF00176">
    <property type="entry name" value="SNF2-rel_dom"/>
    <property type="match status" value="1"/>
</dbReference>
<evidence type="ECO:0000256" key="1">
    <source>
        <dbReference type="ARBA" id="ARBA00004123"/>
    </source>
</evidence>
<dbReference type="PANTHER" id="PTHR45626">
    <property type="entry name" value="TRANSCRIPTION TERMINATION FACTOR 2-RELATED"/>
    <property type="match status" value="1"/>
</dbReference>
<protein>
    <recommendedName>
        <fullName evidence="13">Transcription termination factor 2</fullName>
    </recommendedName>
    <alternativeName>
        <fullName evidence="15">RNA polymerase II termination factor</fullName>
    </alternativeName>
    <alternativeName>
        <fullName evidence="14">Transcription release factor 2</fullName>
    </alternativeName>
</protein>
<feature type="compositionally biased region" description="Polar residues" evidence="16">
    <location>
        <begin position="188"/>
        <end position="197"/>
    </location>
</feature>
<evidence type="ECO:0000259" key="18">
    <source>
        <dbReference type="PROSITE" id="PS51194"/>
    </source>
</evidence>
<reference evidence="19" key="3">
    <citation type="journal article" date="2004" name="Trends Parasitol.">
        <title>The Anopheles gambiae genome: an update.</title>
        <authorList>
            <person name="Mongin E."/>
            <person name="Louis C."/>
            <person name="Holt R.A."/>
            <person name="Birney E."/>
            <person name="Collins F.H."/>
        </authorList>
    </citation>
    <scope>NUCLEOTIDE SEQUENCE</scope>
    <source>
        <strain evidence="19">PEST</strain>
    </source>
</reference>
<reference evidence="19" key="4">
    <citation type="journal article" date="2007" name="Genome Biol.">
        <title>Update of the Anopheles gambiae PEST genome assembly.</title>
        <authorList>
            <person name="Sharakhova M.V."/>
            <person name="Hammond M.P."/>
            <person name="Lobo N.F."/>
            <person name="Krzywinski J."/>
            <person name="Unger M.F."/>
            <person name="Hillenmeyer M.E."/>
            <person name="Bruggner R.V."/>
            <person name="Birney E."/>
            <person name="Collins F.H."/>
        </authorList>
    </citation>
    <scope>NUCLEOTIDE SEQUENCE</scope>
    <source>
        <strain evidence="19">PEST</strain>
    </source>
</reference>
<evidence type="ECO:0000256" key="16">
    <source>
        <dbReference type="SAM" id="MobiDB-lite"/>
    </source>
</evidence>
<gene>
    <name evidence="19" type="ORF">AgaP_AGAP011966</name>
</gene>
<feature type="compositionally biased region" description="Basic and acidic residues" evidence="16">
    <location>
        <begin position="198"/>
        <end position="216"/>
    </location>
</feature>
<feature type="compositionally biased region" description="Low complexity" evidence="16">
    <location>
        <begin position="1"/>
        <end position="16"/>
    </location>
</feature>
<dbReference type="InterPro" id="IPR050628">
    <property type="entry name" value="SNF2_RAD54_helicase_TF"/>
</dbReference>
<evidence type="ECO:0000256" key="15">
    <source>
        <dbReference type="ARBA" id="ARBA00082628"/>
    </source>
</evidence>
<dbReference type="AlphaFoldDB" id="Q5TMS7"/>
<comment type="caution">
    <text evidence="19">The sequence shown here is derived from an EMBL/GenBank/DDBJ whole genome shotgun (WGS) entry which is preliminary data.</text>
</comment>
<accession>Q5TMS7</accession>
<evidence type="ECO:0000256" key="6">
    <source>
        <dbReference type="ARBA" id="ARBA00022801"/>
    </source>
</evidence>
<dbReference type="VEuPathDB" id="VectorBase:AGAMI1_003319"/>
<dbReference type="GO" id="GO:0005524">
    <property type="term" value="F:ATP binding"/>
    <property type="evidence" value="ECO:0007669"/>
    <property type="project" value="UniProtKB-KW"/>
</dbReference>
<dbReference type="InterPro" id="IPR027417">
    <property type="entry name" value="P-loop_NTPase"/>
</dbReference>
<dbReference type="SUPFAM" id="SSF52540">
    <property type="entry name" value="P-loop containing nucleoside triphosphate hydrolases"/>
    <property type="match status" value="2"/>
</dbReference>
<evidence type="ECO:0000256" key="8">
    <source>
        <dbReference type="ARBA" id="ARBA00022840"/>
    </source>
</evidence>